<dbReference type="OrthoDB" id="2140771at2"/>
<evidence type="ECO:0000313" key="1">
    <source>
        <dbReference type="EMBL" id="TQR14385.1"/>
    </source>
</evidence>
<gene>
    <name evidence="1" type="ORF">FG382_07970</name>
</gene>
<dbReference type="Proteomes" id="UP000317316">
    <property type="component" value="Unassembled WGS sequence"/>
</dbReference>
<dbReference type="RefSeq" id="WP_142538368.1">
    <property type="nucleotide sequence ID" value="NZ_BMIE01000003.1"/>
</dbReference>
<evidence type="ECO:0000313" key="2">
    <source>
        <dbReference type="Proteomes" id="UP000317316"/>
    </source>
</evidence>
<comment type="caution">
    <text evidence="1">The sequence shown here is derived from an EMBL/GenBank/DDBJ whole genome shotgun (WGS) entry which is preliminary data.</text>
</comment>
<organism evidence="1 2">
    <name type="scientific">Psychrobacillus lasiicapitis</name>
    <dbReference type="NCBI Taxonomy" id="1636719"/>
    <lineage>
        <taxon>Bacteria</taxon>
        <taxon>Bacillati</taxon>
        <taxon>Bacillota</taxon>
        <taxon>Bacilli</taxon>
        <taxon>Bacillales</taxon>
        <taxon>Bacillaceae</taxon>
        <taxon>Psychrobacillus</taxon>
    </lineage>
</organism>
<keyword evidence="2" id="KW-1185">Reference proteome</keyword>
<protein>
    <submittedName>
        <fullName evidence="1">ImmA/IrrE family metallo-endopeptidase</fullName>
    </submittedName>
</protein>
<dbReference type="EMBL" id="VDGH01000004">
    <property type="protein sequence ID" value="TQR14385.1"/>
    <property type="molecule type" value="Genomic_DNA"/>
</dbReference>
<name>A0A544TAA1_9BACI</name>
<proteinExistence type="predicted"/>
<dbReference type="AlphaFoldDB" id="A0A544TAA1"/>
<accession>A0A544TAA1</accession>
<reference evidence="1 2" key="1">
    <citation type="submission" date="2019-05" db="EMBL/GenBank/DDBJ databases">
        <title>Psychrobacillus vulpis sp. nov., a new species isolated from feces of a red fox that inhabits in The Tablas de Daimiel Natural Park, Albacete, Spain.</title>
        <authorList>
            <person name="Rodriguez M."/>
            <person name="Reina J.C."/>
            <person name="Bejar V."/>
            <person name="Llamas I."/>
        </authorList>
    </citation>
    <scope>NUCLEOTIDE SEQUENCE [LARGE SCALE GENOMIC DNA]</scope>
    <source>
        <strain evidence="1 2">NEAU-3TGS17</strain>
    </source>
</reference>
<sequence length="96" mass="11077">MIPNTVDVAGIEYEIEEVDHLERDVDLLGQILYTKGIIKLDSSIAQDRKEQVFVHELLHAIFYEAGIEEQDEDLVNRLGIVLYQVLKQNKLYFGKS</sequence>